<dbReference type="Gene3D" id="3.90.1150.10">
    <property type="entry name" value="Aspartate Aminotransferase, domain 1"/>
    <property type="match status" value="1"/>
</dbReference>
<keyword evidence="1 2" id="KW-0663">Pyridoxal phosphate</keyword>
<protein>
    <submittedName>
        <fullName evidence="3">LegC family aminotransferase</fullName>
    </submittedName>
</protein>
<dbReference type="NCBIfam" id="TIGR04181">
    <property type="entry name" value="NHT_00031"/>
    <property type="match status" value="1"/>
</dbReference>
<evidence type="ECO:0000256" key="1">
    <source>
        <dbReference type="ARBA" id="ARBA00022898"/>
    </source>
</evidence>
<evidence type="ECO:0000313" key="3">
    <source>
        <dbReference type="EMBL" id="MDO7857268.1"/>
    </source>
</evidence>
<reference evidence="3" key="2">
    <citation type="journal article" date="2024" name="Int. J. Antimicrob. Agents">
        <title>Identification of a novel Providencia species showing multi-drug-resistant in three patients with hospital-acquired infection.</title>
        <authorList>
            <person name="Yang W."/>
            <person name="Chen J."/>
            <person name="Yang F."/>
            <person name="Ji P."/>
            <person name="Shen S."/>
            <person name="Yin D."/>
            <person name="Hu F."/>
        </authorList>
    </citation>
    <scope>NUCLEOTIDE SEQUENCE</scope>
    <source>
        <strain evidence="3">CRE-138-0111</strain>
    </source>
</reference>
<keyword evidence="3" id="KW-0808">Transferase</keyword>
<dbReference type="GO" id="GO:0008483">
    <property type="term" value="F:transaminase activity"/>
    <property type="evidence" value="ECO:0007669"/>
    <property type="project" value="UniProtKB-KW"/>
</dbReference>
<comment type="similarity">
    <text evidence="2">Belongs to the DegT/DnrJ/EryC1 family.</text>
</comment>
<dbReference type="PANTHER" id="PTHR30244">
    <property type="entry name" value="TRANSAMINASE"/>
    <property type="match status" value="1"/>
</dbReference>
<proteinExistence type="inferred from homology"/>
<dbReference type="CDD" id="cd00616">
    <property type="entry name" value="AHBA_syn"/>
    <property type="match status" value="1"/>
</dbReference>
<evidence type="ECO:0000313" key="4">
    <source>
        <dbReference type="Proteomes" id="UP001176478"/>
    </source>
</evidence>
<dbReference type="InterPro" id="IPR015421">
    <property type="entry name" value="PyrdxlP-dep_Trfase_major"/>
</dbReference>
<dbReference type="Gene3D" id="3.40.640.10">
    <property type="entry name" value="Type I PLP-dependent aspartate aminotransferase-like (Major domain)"/>
    <property type="match status" value="1"/>
</dbReference>
<dbReference type="SUPFAM" id="SSF53383">
    <property type="entry name" value="PLP-dependent transferases"/>
    <property type="match status" value="1"/>
</dbReference>
<gene>
    <name evidence="3" type="ORF">Q5E86_13115</name>
</gene>
<evidence type="ECO:0000256" key="2">
    <source>
        <dbReference type="RuleBase" id="RU004508"/>
    </source>
</evidence>
<name>A0ABT9ASC8_9GAMM</name>
<sequence>MKSQALIEFIRDTYKTNDFIPLHAPTFTGNEKNYVVETIDSTFVSSVGKFVDEFERKMEAFTGSTRAVATVNGTAALHTALYMAGVRANDLVITQALTFVATCNALYHMGAQPIFVDVSPISLSLCPKAVEQYLEEHAELTPTGCFHKKTKQRIKAVVPMHTFGHPAELDELLIVCQKWHLPLVEDAAESLGSFYKGKHTGTIGEFAALSFNGNKIITTGGGGMVLCATEETGKHTKHVTTTAKIPHPYEFFHDEPGFNYRLPNLNAALGCAQMEHLPLFLEQKRRLANQYQDFFAGSDYQFIVEPSYAKSNYWLNAIICSDVKSRDELLKQTNEAGVMTRPIWKLMHRLPMFKDALCGELNQSEFIEAHLINLPSTPLDIVWKLRSSLALEQILDSYSLS</sequence>
<keyword evidence="3" id="KW-0032">Aminotransferase</keyword>
<dbReference type="PIRSF" id="PIRSF000390">
    <property type="entry name" value="PLP_StrS"/>
    <property type="match status" value="1"/>
</dbReference>
<organism evidence="3 4">
    <name type="scientific">Providencia huashanensis</name>
    <dbReference type="NCBI Taxonomy" id="3037798"/>
    <lineage>
        <taxon>Bacteria</taxon>
        <taxon>Pseudomonadati</taxon>
        <taxon>Pseudomonadota</taxon>
        <taxon>Gammaproteobacteria</taxon>
        <taxon>Enterobacterales</taxon>
        <taxon>Morganellaceae</taxon>
        <taxon>Providencia</taxon>
    </lineage>
</organism>
<keyword evidence="4" id="KW-1185">Reference proteome</keyword>
<dbReference type="InterPro" id="IPR026385">
    <property type="entry name" value="LegC-like"/>
</dbReference>
<dbReference type="Pfam" id="PF01041">
    <property type="entry name" value="DegT_DnrJ_EryC1"/>
    <property type="match status" value="1"/>
</dbReference>
<reference evidence="3" key="1">
    <citation type="submission" date="2023-07" db="EMBL/GenBank/DDBJ databases">
        <authorList>
            <person name="Yang W."/>
            <person name="Chen J."/>
            <person name="Ji P."/>
            <person name="Hu F."/>
        </authorList>
    </citation>
    <scope>NUCLEOTIDE SEQUENCE</scope>
    <source>
        <strain evidence="3">CRE-138-0111</strain>
    </source>
</reference>
<dbReference type="InterPro" id="IPR015422">
    <property type="entry name" value="PyrdxlP-dep_Trfase_small"/>
</dbReference>
<comment type="caution">
    <text evidence="3">The sequence shown here is derived from an EMBL/GenBank/DDBJ whole genome shotgun (WGS) entry which is preliminary data.</text>
</comment>
<dbReference type="Proteomes" id="UP001176478">
    <property type="component" value="Unassembled WGS sequence"/>
</dbReference>
<dbReference type="EMBL" id="JAUQTG010000007">
    <property type="protein sequence ID" value="MDO7857268.1"/>
    <property type="molecule type" value="Genomic_DNA"/>
</dbReference>
<dbReference type="InterPro" id="IPR000653">
    <property type="entry name" value="DegT/StrS_aminotransferase"/>
</dbReference>
<dbReference type="PANTHER" id="PTHR30244:SF30">
    <property type="entry name" value="BLR5990 PROTEIN"/>
    <property type="match status" value="1"/>
</dbReference>
<accession>A0ABT9ASC8</accession>
<dbReference type="InterPro" id="IPR015424">
    <property type="entry name" value="PyrdxlP-dep_Trfase"/>
</dbReference>